<dbReference type="KEGG" id="mng:MNEG_14622"/>
<gene>
    <name evidence="2" type="ORF">MNEG_14622</name>
</gene>
<protein>
    <recommendedName>
        <fullName evidence="4">SET domain-containing protein</fullName>
    </recommendedName>
</protein>
<organism evidence="2 3">
    <name type="scientific">Monoraphidium neglectum</name>
    <dbReference type="NCBI Taxonomy" id="145388"/>
    <lineage>
        <taxon>Eukaryota</taxon>
        <taxon>Viridiplantae</taxon>
        <taxon>Chlorophyta</taxon>
        <taxon>core chlorophytes</taxon>
        <taxon>Chlorophyceae</taxon>
        <taxon>CS clade</taxon>
        <taxon>Sphaeropleales</taxon>
        <taxon>Selenastraceae</taxon>
        <taxon>Monoraphidium</taxon>
    </lineage>
</organism>
<feature type="compositionally biased region" description="Gly residues" evidence="1">
    <location>
        <begin position="54"/>
        <end position="69"/>
    </location>
</feature>
<evidence type="ECO:0000313" key="3">
    <source>
        <dbReference type="Proteomes" id="UP000054498"/>
    </source>
</evidence>
<evidence type="ECO:0008006" key="4">
    <source>
        <dbReference type="Google" id="ProtNLM"/>
    </source>
</evidence>
<evidence type="ECO:0000256" key="1">
    <source>
        <dbReference type="SAM" id="MobiDB-lite"/>
    </source>
</evidence>
<dbReference type="Proteomes" id="UP000054498">
    <property type="component" value="Unassembled WGS sequence"/>
</dbReference>
<dbReference type="SUPFAM" id="SSF82199">
    <property type="entry name" value="SET domain"/>
    <property type="match status" value="1"/>
</dbReference>
<sequence length="178" mass="17833">MGEAAYLRLLRAPPARWGDACGPSTRAHEWVELLHRYTLAIPAPQGGASSNASNGGGGGGGGSGGGASGGSTAPGAPGSCGGVVYFCCLSYGNLLCLANDPIKAPDEEGSEELVMAPNAAVVPVLAGGLPAALVVAVREIAAGDEIVIDYGRAYWRAWRMLRRNTDLAAARGGARAGG</sequence>
<dbReference type="OrthoDB" id="10029243at2759"/>
<dbReference type="EMBL" id="KK104851">
    <property type="protein sequence ID" value="KIY93339.1"/>
    <property type="molecule type" value="Genomic_DNA"/>
</dbReference>
<dbReference type="Gene3D" id="2.170.270.10">
    <property type="entry name" value="SET domain"/>
    <property type="match status" value="1"/>
</dbReference>
<dbReference type="CDD" id="cd08161">
    <property type="entry name" value="SET"/>
    <property type="match status" value="1"/>
</dbReference>
<keyword evidence="3" id="KW-1185">Reference proteome</keyword>
<feature type="region of interest" description="Disordered" evidence="1">
    <location>
        <begin position="48"/>
        <end position="72"/>
    </location>
</feature>
<dbReference type="AlphaFoldDB" id="A0A0D2LNG2"/>
<dbReference type="InterPro" id="IPR046341">
    <property type="entry name" value="SET_dom_sf"/>
</dbReference>
<name>A0A0D2LNG2_9CHLO</name>
<evidence type="ECO:0000313" key="2">
    <source>
        <dbReference type="EMBL" id="KIY93339.1"/>
    </source>
</evidence>
<dbReference type="RefSeq" id="XP_013892359.1">
    <property type="nucleotide sequence ID" value="XM_014036905.1"/>
</dbReference>
<reference evidence="2 3" key="1">
    <citation type="journal article" date="2013" name="BMC Genomics">
        <title>Reconstruction of the lipid metabolism for the microalga Monoraphidium neglectum from its genome sequence reveals characteristics suitable for biofuel production.</title>
        <authorList>
            <person name="Bogen C."/>
            <person name="Al-Dilaimi A."/>
            <person name="Albersmeier A."/>
            <person name="Wichmann J."/>
            <person name="Grundmann M."/>
            <person name="Rupp O."/>
            <person name="Lauersen K.J."/>
            <person name="Blifernez-Klassen O."/>
            <person name="Kalinowski J."/>
            <person name="Goesmann A."/>
            <person name="Mussgnug J.H."/>
            <person name="Kruse O."/>
        </authorList>
    </citation>
    <scope>NUCLEOTIDE SEQUENCE [LARGE SCALE GENOMIC DNA]</scope>
    <source>
        <strain evidence="2 3">SAG 48.87</strain>
    </source>
</reference>
<accession>A0A0D2LNG2</accession>
<dbReference type="GeneID" id="25732203"/>
<proteinExistence type="predicted"/>